<dbReference type="EMBL" id="MN739615">
    <property type="protein sequence ID" value="QHT16075.1"/>
    <property type="molecule type" value="Genomic_DNA"/>
</dbReference>
<accession>A0A6C0DKI9</accession>
<evidence type="ECO:0000313" key="1">
    <source>
        <dbReference type="EMBL" id="QHT16075.1"/>
    </source>
</evidence>
<sequence>MSYFKGFGTGSNSNGQFWYGRPQGFPGFLYKKNTGVGGRKNPLYGLICNKPTYIYNKFKPGTGGVGAQNRANRRAKNIRATVCPDHNCGKFYQYLGQYPRYSYKSIDGYFPYPLPPSIEADLRFGNYAAISKSLSYPGLSFVTIDNNPVSVRDATLNIK</sequence>
<name>A0A6C0DKI9_9ZZZZ</name>
<reference evidence="1" key="1">
    <citation type="journal article" date="2020" name="Nature">
        <title>Giant virus diversity and host interactions through global metagenomics.</title>
        <authorList>
            <person name="Schulz F."/>
            <person name="Roux S."/>
            <person name="Paez-Espino D."/>
            <person name="Jungbluth S."/>
            <person name="Walsh D.A."/>
            <person name="Denef V.J."/>
            <person name="McMahon K.D."/>
            <person name="Konstantinidis K.T."/>
            <person name="Eloe-Fadrosh E.A."/>
            <person name="Kyrpides N.C."/>
            <person name="Woyke T."/>
        </authorList>
    </citation>
    <scope>NUCLEOTIDE SEQUENCE</scope>
    <source>
        <strain evidence="1">GVMAG-M-3300023174-182</strain>
    </source>
</reference>
<protein>
    <submittedName>
        <fullName evidence="1">Uncharacterized protein</fullName>
    </submittedName>
</protein>
<proteinExistence type="predicted"/>
<organism evidence="1">
    <name type="scientific">viral metagenome</name>
    <dbReference type="NCBI Taxonomy" id="1070528"/>
    <lineage>
        <taxon>unclassified sequences</taxon>
        <taxon>metagenomes</taxon>
        <taxon>organismal metagenomes</taxon>
    </lineage>
</organism>
<dbReference type="AlphaFoldDB" id="A0A6C0DKI9"/>